<reference evidence="4 5" key="1">
    <citation type="submission" date="2010-05" db="EMBL/GenBank/DDBJ databases">
        <title>The Genome Sequence of Thecamonas trahens ATCC 50062.</title>
        <authorList>
            <consortium name="The Broad Institute Genome Sequencing Platform"/>
            <person name="Russ C."/>
            <person name="Cuomo C."/>
            <person name="Shea T."/>
            <person name="Young S.K."/>
            <person name="Zeng Q."/>
            <person name="Koehrsen M."/>
            <person name="Haas B."/>
            <person name="Borodovsky M."/>
            <person name="Guigo R."/>
            <person name="Alvarado L."/>
            <person name="Berlin A."/>
            <person name="Bochicchio J."/>
            <person name="Borenstein D."/>
            <person name="Chapman S."/>
            <person name="Chen Z."/>
            <person name="Freedman E."/>
            <person name="Gellesch M."/>
            <person name="Goldberg J."/>
            <person name="Griggs A."/>
            <person name="Gujja S."/>
            <person name="Heilman E."/>
            <person name="Heiman D."/>
            <person name="Hepburn T."/>
            <person name="Howarth C."/>
            <person name="Jen D."/>
            <person name="Larson L."/>
            <person name="Mehta T."/>
            <person name="Park D."/>
            <person name="Pearson M."/>
            <person name="Roberts A."/>
            <person name="Saif S."/>
            <person name="Shenoy N."/>
            <person name="Sisk P."/>
            <person name="Stolte C."/>
            <person name="Sykes S."/>
            <person name="Thomson T."/>
            <person name="Walk T."/>
            <person name="White J."/>
            <person name="Yandava C."/>
            <person name="Burger G."/>
            <person name="Gray M.W."/>
            <person name="Holland P.W.H."/>
            <person name="King N."/>
            <person name="Lang F.B.F."/>
            <person name="Roger A.J."/>
            <person name="Ruiz-Trillo I."/>
            <person name="Lander E."/>
            <person name="Nusbaum C."/>
        </authorList>
    </citation>
    <scope>NUCLEOTIDE SEQUENCE [LARGE SCALE GENOMIC DNA]</scope>
    <source>
        <strain evidence="4 5">ATCC 50062</strain>
    </source>
</reference>
<feature type="region of interest" description="Disordered" evidence="1">
    <location>
        <begin position="1"/>
        <end position="41"/>
    </location>
</feature>
<dbReference type="GO" id="GO:0000288">
    <property type="term" value="P:nuclear-transcribed mRNA catabolic process, deadenylation-dependent decay"/>
    <property type="evidence" value="ECO:0007669"/>
    <property type="project" value="TreeGrafter"/>
</dbReference>
<accession>A0A0L0DD25</accession>
<evidence type="ECO:0000259" key="3">
    <source>
        <dbReference type="Pfam" id="PF03372"/>
    </source>
</evidence>
<feature type="compositionally biased region" description="Basic residues" evidence="1">
    <location>
        <begin position="510"/>
        <end position="520"/>
    </location>
</feature>
<dbReference type="Proteomes" id="UP000054408">
    <property type="component" value="Unassembled WGS sequence"/>
</dbReference>
<dbReference type="InterPro" id="IPR036691">
    <property type="entry name" value="Endo/exonu/phosph_ase_sf"/>
</dbReference>
<feature type="transmembrane region" description="Helical" evidence="2">
    <location>
        <begin position="545"/>
        <end position="567"/>
    </location>
</feature>
<proteinExistence type="predicted"/>
<dbReference type="PANTHER" id="PTHR12121">
    <property type="entry name" value="CARBON CATABOLITE REPRESSOR PROTEIN 4"/>
    <property type="match status" value="1"/>
</dbReference>
<feature type="transmembrane region" description="Helical" evidence="2">
    <location>
        <begin position="408"/>
        <end position="433"/>
    </location>
</feature>
<keyword evidence="5" id="KW-1185">Reference proteome</keyword>
<dbReference type="GO" id="GO:0005739">
    <property type="term" value="C:mitochondrion"/>
    <property type="evidence" value="ECO:0007669"/>
    <property type="project" value="TreeGrafter"/>
</dbReference>
<dbReference type="InterPro" id="IPR050410">
    <property type="entry name" value="CCR4/nocturin_mRNA_transcr"/>
</dbReference>
<dbReference type="SUPFAM" id="SSF56219">
    <property type="entry name" value="DNase I-like"/>
    <property type="match status" value="1"/>
</dbReference>
<feature type="transmembrane region" description="Helical" evidence="2">
    <location>
        <begin position="369"/>
        <end position="388"/>
    </location>
</feature>
<dbReference type="STRING" id="461836.A0A0L0DD25"/>
<organism evidence="4 5">
    <name type="scientific">Thecamonas trahens ATCC 50062</name>
    <dbReference type="NCBI Taxonomy" id="461836"/>
    <lineage>
        <taxon>Eukaryota</taxon>
        <taxon>Apusozoa</taxon>
        <taxon>Apusomonadida</taxon>
        <taxon>Apusomonadidae</taxon>
        <taxon>Thecamonas</taxon>
    </lineage>
</organism>
<feature type="domain" description="Endonuclease/exonuclease/phosphatase" evidence="3">
    <location>
        <begin position="75"/>
        <end position="262"/>
    </location>
</feature>
<name>A0A0L0DD25_THETB</name>
<gene>
    <name evidence="4" type="ORF">AMSG_05767</name>
</gene>
<dbReference type="InterPro" id="IPR005135">
    <property type="entry name" value="Endo/exonuclease/phosphatase"/>
</dbReference>
<dbReference type="PANTHER" id="PTHR12121:SF37">
    <property type="entry name" value="2',5'-PHOSPHODIESTERASE 12"/>
    <property type="match status" value="1"/>
</dbReference>
<protein>
    <recommendedName>
        <fullName evidence="3">Endonuclease/exonuclease/phosphatase domain-containing protein</fullName>
    </recommendedName>
</protein>
<feature type="region of interest" description="Disordered" evidence="1">
    <location>
        <begin position="503"/>
        <end position="530"/>
    </location>
</feature>
<keyword evidence="2" id="KW-0472">Membrane</keyword>
<dbReference type="EMBL" id="GL349459">
    <property type="protein sequence ID" value="KNC50011.1"/>
    <property type="molecule type" value="Genomic_DNA"/>
</dbReference>
<evidence type="ECO:0000313" key="5">
    <source>
        <dbReference type="Proteomes" id="UP000054408"/>
    </source>
</evidence>
<sequence>MSVTEIRYIEPSSWPPGASEPSAESSEPSGKSEPAPSPDAAMRTTTSIILGCFNTLRRHYRFCNNPWVLPEHRDWEHRFPLVADIVRTSAADVLALEEAELPTFDADYAPLLEECGYAWVCAKAKTKSDREAHGHTKPCLAWNVDRFALLWSIRRTRTVAVALRELVPSDSPAEPRLLVAVAVHLQGGSGEDAQRTFQMRSVLTKVRTRLESDGLADRASVAVMGDFNASADEQVYEYMLGDSHGLSIACDLTAAAAASIPALGGERPATFKWGTHIGTGNTPGDLQSIDNRRAAKQDLRKRVEEKHRERKDRLAELSSLGKFYYKSLHASSLEIRADAISKAFRTTELSSVDDAEYELAAKRLGLKHILVFVVFVGRLVLNPGVALLNFVRRPERDPDVQYNFSQIVLIYLEFGLLSLIVIFTFCHSIAAVIRRRRARRRGEPAIRLLASNSLLTAYNWLQRAASFSLLKFIPSVTKVMMWIQTLSQFMRLARLKRKVMISSSGPSTRARARARNRTRRNRDAGGESSDCCTSCMGNLYFVGMILGYLLLGTLLVVLGVFAVFIKISMLSHIMERYVWEWTWQNWVLFAGFTNNVASIVDVATVEREAAFRIICSSAFAGMPKAAYLAEWSLHSLHLRLLDSLITHRGYIAGFIIFSQLHLSRIARALFQPKDAAYLAQLNDDVVISSTDDDSEYGYGYADVSDSGEYEYAYESSVLLALSS</sequence>
<dbReference type="Pfam" id="PF03372">
    <property type="entry name" value="Exo_endo_phos"/>
    <property type="match status" value="1"/>
</dbReference>
<evidence type="ECO:0000256" key="2">
    <source>
        <dbReference type="SAM" id="Phobius"/>
    </source>
</evidence>
<dbReference type="RefSeq" id="XP_013757178.1">
    <property type="nucleotide sequence ID" value="XM_013901724.1"/>
</dbReference>
<keyword evidence="2" id="KW-1133">Transmembrane helix</keyword>
<dbReference type="Gene3D" id="3.60.10.10">
    <property type="entry name" value="Endonuclease/exonuclease/phosphatase"/>
    <property type="match status" value="1"/>
</dbReference>
<feature type="compositionally biased region" description="Low complexity" evidence="1">
    <location>
        <begin position="10"/>
        <end position="34"/>
    </location>
</feature>
<evidence type="ECO:0000313" key="4">
    <source>
        <dbReference type="EMBL" id="KNC50011.1"/>
    </source>
</evidence>
<dbReference type="GO" id="GO:0000175">
    <property type="term" value="F:3'-5'-RNA exonuclease activity"/>
    <property type="evidence" value="ECO:0007669"/>
    <property type="project" value="TreeGrafter"/>
</dbReference>
<dbReference type="GeneID" id="25565100"/>
<dbReference type="AlphaFoldDB" id="A0A0L0DD25"/>
<evidence type="ECO:0000256" key="1">
    <source>
        <dbReference type="SAM" id="MobiDB-lite"/>
    </source>
</evidence>
<keyword evidence="2" id="KW-0812">Transmembrane</keyword>